<name>A0A6A6I4E4_9PLEO</name>
<feature type="region of interest" description="Disordered" evidence="1">
    <location>
        <begin position="37"/>
        <end position="72"/>
    </location>
</feature>
<dbReference type="GeneID" id="54589773"/>
<feature type="compositionally biased region" description="Low complexity" evidence="1">
    <location>
        <begin position="38"/>
        <end position="49"/>
    </location>
</feature>
<sequence>MVNVVCSPGVRRRSQINRDVYSSSCIRVTSKVQELNQRRAQTQTQTQIRNRLMTPSPLHPRPRTKPPKLSASTAIPMPPSWPSPSLSHAAQPLRSLRSAACPLMSQDLSGTKRSQLEARGRSRDADIRAQAWRSGWADESVRLVEPLGWLGRAACGLAAKSGAGFAVLDLLGGNCRVIERWMEGAKRFASAAAVVCVMLLALGSLSVFHGCE</sequence>
<dbReference type="EMBL" id="ML987202">
    <property type="protein sequence ID" value="KAF2244888.1"/>
    <property type="molecule type" value="Genomic_DNA"/>
</dbReference>
<accession>A0A6A6I4E4</accession>
<feature type="transmembrane region" description="Helical" evidence="2">
    <location>
        <begin position="188"/>
        <end position="208"/>
    </location>
</feature>
<reference evidence="3" key="1">
    <citation type="journal article" date="2020" name="Stud. Mycol.">
        <title>101 Dothideomycetes genomes: a test case for predicting lifestyles and emergence of pathogens.</title>
        <authorList>
            <person name="Haridas S."/>
            <person name="Albert R."/>
            <person name="Binder M."/>
            <person name="Bloem J."/>
            <person name="Labutti K."/>
            <person name="Salamov A."/>
            <person name="Andreopoulos B."/>
            <person name="Baker S."/>
            <person name="Barry K."/>
            <person name="Bills G."/>
            <person name="Bluhm B."/>
            <person name="Cannon C."/>
            <person name="Castanera R."/>
            <person name="Culley D."/>
            <person name="Daum C."/>
            <person name="Ezra D."/>
            <person name="Gonzalez J."/>
            <person name="Henrissat B."/>
            <person name="Kuo A."/>
            <person name="Liang C."/>
            <person name="Lipzen A."/>
            <person name="Lutzoni F."/>
            <person name="Magnuson J."/>
            <person name="Mondo S."/>
            <person name="Nolan M."/>
            <person name="Ohm R."/>
            <person name="Pangilinan J."/>
            <person name="Park H.-J."/>
            <person name="Ramirez L."/>
            <person name="Alfaro M."/>
            <person name="Sun H."/>
            <person name="Tritt A."/>
            <person name="Yoshinaga Y."/>
            <person name="Zwiers L.-H."/>
            <person name="Turgeon B."/>
            <person name="Goodwin S."/>
            <person name="Spatafora J."/>
            <person name="Crous P."/>
            <person name="Grigoriev I."/>
        </authorList>
    </citation>
    <scope>NUCLEOTIDE SEQUENCE</scope>
    <source>
        <strain evidence="3">CBS 122368</strain>
    </source>
</reference>
<protein>
    <submittedName>
        <fullName evidence="3">Uncharacterized protein</fullName>
    </submittedName>
</protein>
<evidence type="ECO:0000256" key="2">
    <source>
        <dbReference type="SAM" id="Phobius"/>
    </source>
</evidence>
<keyword evidence="4" id="KW-1185">Reference proteome</keyword>
<dbReference type="Proteomes" id="UP000800094">
    <property type="component" value="Unassembled WGS sequence"/>
</dbReference>
<evidence type="ECO:0000313" key="3">
    <source>
        <dbReference type="EMBL" id="KAF2244888.1"/>
    </source>
</evidence>
<organism evidence="3 4">
    <name type="scientific">Trematosphaeria pertusa</name>
    <dbReference type="NCBI Taxonomy" id="390896"/>
    <lineage>
        <taxon>Eukaryota</taxon>
        <taxon>Fungi</taxon>
        <taxon>Dikarya</taxon>
        <taxon>Ascomycota</taxon>
        <taxon>Pezizomycotina</taxon>
        <taxon>Dothideomycetes</taxon>
        <taxon>Pleosporomycetidae</taxon>
        <taxon>Pleosporales</taxon>
        <taxon>Massarineae</taxon>
        <taxon>Trematosphaeriaceae</taxon>
        <taxon>Trematosphaeria</taxon>
    </lineage>
</organism>
<dbReference type="AlphaFoldDB" id="A0A6A6I4E4"/>
<evidence type="ECO:0000256" key="1">
    <source>
        <dbReference type="SAM" id="MobiDB-lite"/>
    </source>
</evidence>
<gene>
    <name evidence="3" type="ORF">BU26DRAFT_88710</name>
</gene>
<keyword evidence="2" id="KW-0812">Transmembrane</keyword>
<keyword evidence="2" id="KW-0472">Membrane</keyword>
<proteinExistence type="predicted"/>
<evidence type="ECO:0000313" key="4">
    <source>
        <dbReference type="Proteomes" id="UP000800094"/>
    </source>
</evidence>
<dbReference type="RefSeq" id="XP_033679892.1">
    <property type="nucleotide sequence ID" value="XM_033836443.1"/>
</dbReference>
<keyword evidence="2" id="KW-1133">Transmembrane helix</keyword>